<dbReference type="InterPro" id="IPR003339">
    <property type="entry name" value="ABC/ECF_trnsptr_transmembrane"/>
</dbReference>
<feature type="domain" description="ABC transporter" evidence="12">
    <location>
        <begin position="23"/>
        <end position="263"/>
    </location>
</feature>
<keyword evidence="14" id="KW-1185">Reference proteome</keyword>
<feature type="transmembrane region" description="Helical" evidence="11">
    <location>
        <begin position="568"/>
        <end position="585"/>
    </location>
</feature>
<proteinExistence type="inferred from homology"/>
<feature type="transmembrane region" description="Helical" evidence="11">
    <location>
        <begin position="440"/>
        <end position="458"/>
    </location>
</feature>
<dbReference type="Proteomes" id="UP001178662">
    <property type="component" value="Chromosome"/>
</dbReference>
<dbReference type="InterPro" id="IPR050095">
    <property type="entry name" value="ECF_ABC_transporter_ATP-bd"/>
</dbReference>
<evidence type="ECO:0000256" key="6">
    <source>
        <dbReference type="ARBA" id="ARBA00022741"/>
    </source>
</evidence>
<dbReference type="SMART" id="SM00382">
    <property type="entry name" value="AAA"/>
    <property type="match status" value="1"/>
</dbReference>
<dbReference type="GO" id="GO:0016887">
    <property type="term" value="F:ATP hydrolysis activity"/>
    <property type="evidence" value="ECO:0007669"/>
    <property type="project" value="InterPro"/>
</dbReference>
<dbReference type="CDD" id="cd03225">
    <property type="entry name" value="ABC_cobalt_CbiO_domain1"/>
    <property type="match status" value="1"/>
</dbReference>
<evidence type="ECO:0000256" key="11">
    <source>
        <dbReference type="SAM" id="Phobius"/>
    </source>
</evidence>
<dbReference type="InterPro" id="IPR003593">
    <property type="entry name" value="AAA+_ATPase"/>
</dbReference>
<evidence type="ECO:0000256" key="10">
    <source>
        <dbReference type="ARBA" id="ARBA00023136"/>
    </source>
</evidence>
<dbReference type="CDD" id="cd16914">
    <property type="entry name" value="EcfT"/>
    <property type="match status" value="1"/>
</dbReference>
<evidence type="ECO:0000256" key="2">
    <source>
        <dbReference type="ARBA" id="ARBA00005417"/>
    </source>
</evidence>
<dbReference type="Gene3D" id="3.40.50.300">
    <property type="entry name" value="P-loop containing nucleotide triphosphate hydrolases"/>
    <property type="match status" value="1"/>
</dbReference>
<keyword evidence="7 13" id="KW-0067">ATP-binding</keyword>
<feature type="transmembrane region" description="Helical" evidence="11">
    <location>
        <begin position="399"/>
        <end position="420"/>
    </location>
</feature>
<sequence>MASHVNLGNRQFPKQQSNRLMALTISGLMWRNGVEEQFTSDDIIVNEGKLVLLIGRNGVGKTTLLEKLAGLRDPEQLNIAYGNEKLWQDEGRRRRKLNGIALHSNSYACQNAEQMLFARSVEEELHFSLKAYRSDRLETDKQIAEALKAVGWNHTWLSRDPYQLSGGERRRCALASVFATPASWLLLDEPTAGLDGEGHQCIGQALLERKRSGTGMMLISHDLDWALPLADSVLLLAQDGTVRLCSPEQLLAHPHWLAEIDMEVPGWLEVGHELWMMGVPAQQIWQPQEAAVATFELVKHQPALQEQGVTETRQKDTQSQRVNEISVEIQDKQDRHKIAVPMKHRLGAFDPRAIWLGYLLLSIGLFAQVAWVGVAIGAVVVGACLSIGRISLWRWRKLIITYGVISIFASAVFAAGMDGYEITVDLSAFQRTLLSFSRTMLVLLLGLSIPLVMTPLSLRRALDQLLRVRGRTFRIIDRFILTVTLMIRFIPVLIQEWNRFSRIYLSRGKAIGSKPWRFIVQLSERSIPFLLAMFRLGDEVAVALESRGVSLNHSPTRVTVLRFKTLDYVFVTIVMLVATSLWVIARKLVL</sequence>
<dbReference type="InterPro" id="IPR027417">
    <property type="entry name" value="P-loop_NTPase"/>
</dbReference>
<accession>A0AA95JEH9</accession>
<dbReference type="Pfam" id="PF00005">
    <property type="entry name" value="ABC_tran"/>
    <property type="match status" value="1"/>
</dbReference>
<evidence type="ECO:0000256" key="1">
    <source>
        <dbReference type="ARBA" id="ARBA00004141"/>
    </source>
</evidence>
<evidence type="ECO:0000256" key="5">
    <source>
        <dbReference type="ARBA" id="ARBA00022692"/>
    </source>
</evidence>
<keyword evidence="8" id="KW-1278">Translocase</keyword>
<dbReference type="SUPFAM" id="SSF52540">
    <property type="entry name" value="P-loop containing nucleoside triphosphate hydrolases"/>
    <property type="match status" value="1"/>
</dbReference>
<dbReference type="PANTHER" id="PTHR43553">
    <property type="entry name" value="HEAVY METAL TRANSPORTER"/>
    <property type="match status" value="1"/>
</dbReference>
<dbReference type="GO" id="GO:0042626">
    <property type="term" value="F:ATPase-coupled transmembrane transporter activity"/>
    <property type="evidence" value="ECO:0007669"/>
    <property type="project" value="TreeGrafter"/>
</dbReference>
<dbReference type="AlphaFoldDB" id="A0AA95JEH9"/>
<evidence type="ECO:0000256" key="9">
    <source>
        <dbReference type="ARBA" id="ARBA00022989"/>
    </source>
</evidence>
<protein>
    <submittedName>
        <fullName evidence="13">ATP-binding cassette domain-containing protein</fullName>
    </submittedName>
</protein>
<evidence type="ECO:0000256" key="4">
    <source>
        <dbReference type="ARBA" id="ARBA00022475"/>
    </source>
</evidence>
<dbReference type="PROSITE" id="PS50893">
    <property type="entry name" value="ABC_TRANSPORTER_2"/>
    <property type="match status" value="1"/>
</dbReference>
<keyword evidence="5 11" id="KW-0812">Transmembrane</keyword>
<keyword evidence="10 11" id="KW-0472">Membrane</keyword>
<keyword evidence="9 11" id="KW-1133">Transmembrane helix</keyword>
<comment type="similarity">
    <text evidence="2">Belongs to the ABC transporter superfamily.</text>
</comment>
<evidence type="ECO:0000256" key="7">
    <source>
        <dbReference type="ARBA" id="ARBA00022840"/>
    </source>
</evidence>
<evidence type="ECO:0000313" key="14">
    <source>
        <dbReference type="Proteomes" id="UP001178662"/>
    </source>
</evidence>
<dbReference type="InterPro" id="IPR015856">
    <property type="entry name" value="ABC_transpr_CbiO/EcfA_su"/>
</dbReference>
<evidence type="ECO:0000259" key="12">
    <source>
        <dbReference type="PROSITE" id="PS50893"/>
    </source>
</evidence>
<comment type="subcellular location">
    <subcellularLocation>
        <location evidence="1">Membrane</location>
        <topology evidence="1">Multi-pass membrane protein</topology>
    </subcellularLocation>
</comment>
<gene>
    <name evidence="13" type="ORF">P0Y55_08680</name>
</gene>
<dbReference type="Pfam" id="PF02361">
    <property type="entry name" value="CbiQ"/>
    <property type="match status" value="1"/>
</dbReference>
<feature type="transmembrane region" description="Helical" evidence="11">
    <location>
        <begin position="355"/>
        <end position="387"/>
    </location>
</feature>
<organism evidence="13 14">
    <name type="scientific">Candidatus Cohnella colombiensis</name>
    <dbReference type="NCBI Taxonomy" id="3121368"/>
    <lineage>
        <taxon>Bacteria</taxon>
        <taxon>Bacillati</taxon>
        <taxon>Bacillota</taxon>
        <taxon>Bacilli</taxon>
        <taxon>Bacillales</taxon>
        <taxon>Paenibacillaceae</taxon>
        <taxon>Cohnella</taxon>
    </lineage>
</organism>
<name>A0AA95JEH9_9BACL</name>
<keyword evidence="4" id="KW-1003">Cell membrane</keyword>
<evidence type="ECO:0000256" key="8">
    <source>
        <dbReference type="ARBA" id="ARBA00022967"/>
    </source>
</evidence>
<keyword evidence="6" id="KW-0547">Nucleotide-binding</keyword>
<dbReference type="PANTHER" id="PTHR43553:SF24">
    <property type="entry name" value="ENERGY-COUPLING FACTOR TRANSPORTER ATP-BINDING PROTEIN ECFA1"/>
    <property type="match status" value="1"/>
</dbReference>
<dbReference type="EMBL" id="CP119317">
    <property type="protein sequence ID" value="WEK56107.1"/>
    <property type="molecule type" value="Genomic_DNA"/>
</dbReference>
<reference evidence="13" key="1">
    <citation type="submission" date="2023-03" db="EMBL/GenBank/DDBJ databases">
        <title>Andean soil-derived lignocellulolytic bacterial consortium as a source of novel taxa and putative plastic-active enzymes.</title>
        <authorList>
            <person name="Diaz-Garcia L."/>
            <person name="Chuvochina M."/>
            <person name="Feuerriegel G."/>
            <person name="Bunk B."/>
            <person name="Sproer C."/>
            <person name="Streit W.R."/>
            <person name="Rodriguez L.M."/>
            <person name="Overmann J."/>
            <person name="Jimenez D.J."/>
        </authorList>
    </citation>
    <scope>NUCLEOTIDE SEQUENCE</scope>
    <source>
        <strain evidence="13">MAG 2441</strain>
    </source>
</reference>
<evidence type="ECO:0000256" key="3">
    <source>
        <dbReference type="ARBA" id="ARBA00022448"/>
    </source>
</evidence>
<dbReference type="GO" id="GO:0043190">
    <property type="term" value="C:ATP-binding cassette (ABC) transporter complex"/>
    <property type="evidence" value="ECO:0007669"/>
    <property type="project" value="TreeGrafter"/>
</dbReference>
<feature type="transmembrane region" description="Helical" evidence="11">
    <location>
        <begin position="479"/>
        <end position="497"/>
    </location>
</feature>
<dbReference type="InterPro" id="IPR003439">
    <property type="entry name" value="ABC_transporter-like_ATP-bd"/>
</dbReference>
<keyword evidence="3" id="KW-0813">Transport</keyword>
<dbReference type="GO" id="GO:0005524">
    <property type="term" value="F:ATP binding"/>
    <property type="evidence" value="ECO:0007669"/>
    <property type="project" value="UniProtKB-KW"/>
</dbReference>
<evidence type="ECO:0000313" key="13">
    <source>
        <dbReference type="EMBL" id="WEK56107.1"/>
    </source>
</evidence>